<dbReference type="Pfam" id="PF00763">
    <property type="entry name" value="THF_DHG_CYH"/>
    <property type="match status" value="1"/>
</dbReference>
<dbReference type="InterPro" id="IPR046346">
    <property type="entry name" value="Aminoacid_DH-like_N_sf"/>
</dbReference>
<evidence type="ECO:0008006" key="12">
    <source>
        <dbReference type="Google" id="ProtNLM"/>
    </source>
</evidence>
<dbReference type="EMBL" id="JBGBPQ010000024">
    <property type="protein sequence ID" value="KAL1499803.1"/>
    <property type="molecule type" value="Genomic_DNA"/>
</dbReference>
<evidence type="ECO:0000313" key="11">
    <source>
        <dbReference type="Proteomes" id="UP001515480"/>
    </source>
</evidence>
<evidence type="ECO:0000259" key="9">
    <source>
        <dbReference type="Pfam" id="PF02882"/>
    </source>
</evidence>
<comment type="caution">
    <text evidence="10">The sequence shown here is derived from an EMBL/GenBank/DDBJ whole genome shotgun (WGS) entry which is preliminary data.</text>
</comment>
<dbReference type="Gene3D" id="3.40.50.720">
    <property type="entry name" value="NAD(P)-binding Rossmann-like Domain"/>
    <property type="match status" value="1"/>
</dbReference>
<feature type="compositionally biased region" description="Low complexity" evidence="7">
    <location>
        <begin position="415"/>
        <end position="434"/>
    </location>
</feature>
<dbReference type="Proteomes" id="UP001515480">
    <property type="component" value="Unassembled WGS sequence"/>
</dbReference>
<dbReference type="SUPFAM" id="SSF51735">
    <property type="entry name" value="NAD(P)-binding Rossmann-fold domains"/>
    <property type="match status" value="1"/>
</dbReference>
<evidence type="ECO:0000256" key="1">
    <source>
        <dbReference type="ARBA" id="ARBA00004777"/>
    </source>
</evidence>
<feature type="region of interest" description="Disordered" evidence="7">
    <location>
        <begin position="411"/>
        <end position="434"/>
    </location>
</feature>
<keyword evidence="5" id="KW-0560">Oxidoreductase</keyword>
<organism evidence="10 11">
    <name type="scientific">Prymnesium parvum</name>
    <name type="common">Toxic golden alga</name>
    <dbReference type="NCBI Taxonomy" id="97485"/>
    <lineage>
        <taxon>Eukaryota</taxon>
        <taxon>Haptista</taxon>
        <taxon>Haptophyta</taxon>
        <taxon>Prymnesiophyceae</taxon>
        <taxon>Prymnesiales</taxon>
        <taxon>Prymnesiaceae</taxon>
        <taxon>Prymnesium</taxon>
    </lineage>
</organism>
<dbReference type="PANTHER" id="PTHR48099:SF5">
    <property type="entry name" value="C-1-TETRAHYDROFOLATE SYNTHASE, CYTOPLASMIC"/>
    <property type="match status" value="1"/>
</dbReference>
<evidence type="ECO:0000256" key="4">
    <source>
        <dbReference type="ARBA" id="ARBA00022857"/>
    </source>
</evidence>
<accession>A0AB34IIK5</accession>
<evidence type="ECO:0000256" key="6">
    <source>
        <dbReference type="ARBA" id="ARBA00023268"/>
    </source>
</evidence>
<feature type="domain" description="Tetrahydrofolate dehydrogenase/cyclohydrolase catalytic" evidence="8">
    <location>
        <begin position="62"/>
        <end position="164"/>
    </location>
</feature>
<dbReference type="InterPro" id="IPR020631">
    <property type="entry name" value="THF_DH/CycHdrlase_NAD-bd_dom"/>
</dbReference>
<feature type="domain" description="Tetrahydrofolate dehydrogenase/cyclohydrolase NAD(P)-binding" evidence="9">
    <location>
        <begin position="184"/>
        <end position="302"/>
    </location>
</feature>
<dbReference type="GO" id="GO:0004477">
    <property type="term" value="F:methenyltetrahydrofolate cyclohydrolase activity"/>
    <property type="evidence" value="ECO:0007669"/>
    <property type="project" value="TreeGrafter"/>
</dbReference>
<keyword evidence="11" id="KW-1185">Reference proteome</keyword>
<dbReference type="GO" id="GO:0005829">
    <property type="term" value="C:cytosol"/>
    <property type="evidence" value="ECO:0007669"/>
    <property type="project" value="TreeGrafter"/>
</dbReference>
<dbReference type="SUPFAM" id="SSF53223">
    <property type="entry name" value="Aminoacid dehydrogenase-like, N-terminal domain"/>
    <property type="match status" value="1"/>
</dbReference>
<comment type="pathway">
    <text evidence="1">One-carbon metabolism; tetrahydrofolate interconversion.</text>
</comment>
<dbReference type="InterPro" id="IPR036291">
    <property type="entry name" value="NAD(P)-bd_dom_sf"/>
</dbReference>
<protein>
    <recommendedName>
        <fullName evidence="12">Methenyltetrahydrofolate cyclohydrolase</fullName>
    </recommendedName>
</protein>
<keyword evidence="6" id="KW-0511">Multifunctional enzyme</keyword>
<dbReference type="Gene3D" id="3.40.50.10860">
    <property type="entry name" value="Leucine Dehydrogenase, chain A, domain 1"/>
    <property type="match status" value="1"/>
</dbReference>
<evidence type="ECO:0000256" key="3">
    <source>
        <dbReference type="ARBA" id="ARBA00022801"/>
    </source>
</evidence>
<dbReference type="PRINTS" id="PR00085">
    <property type="entry name" value="THFDHDRGNASE"/>
</dbReference>
<evidence type="ECO:0000256" key="7">
    <source>
        <dbReference type="SAM" id="MobiDB-lite"/>
    </source>
</evidence>
<evidence type="ECO:0000313" key="10">
    <source>
        <dbReference type="EMBL" id="KAL1499803.1"/>
    </source>
</evidence>
<keyword evidence="2" id="KW-0554">One-carbon metabolism</keyword>
<feature type="region of interest" description="Disordered" evidence="7">
    <location>
        <begin position="1"/>
        <end position="31"/>
    </location>
</feature>
<evidence type="ECO:0000259" key="8">
    <source>
        <dbReference type="Pfam" id="PF00763"/>
    </source>
</evidence>
<sequence>MPRSTHLTEFGPINAARAQLTPQEQSASPMRPQGVEELSAEQRLALGGVAAELVTHTLQAVEEVVSSTVGCQGQDVPGVAFVMVGSHPAAVSYMKSTEAAARASRVSLTFHKWPEGVSSAELESCLVQLNSDKSVHGIILQLPLPMHLDEKQLLSHISDEKDIDGVKQSNLMRFMAHGESTICPCIGVGCDETLRALKLKPKSLGHAQVVMLGIPRLLRAPLQLALQASGWEVKFCGQDTCTARAELQLASVVLLGEPRPDLVAAQWVRDGCVILDLGLSSCAAPNPRAHGGSDGESEATAVTQRDVRWLCCSDGLSAITAALRMRNASHCSLTQQGFLDLIPPDLLDLHDDIRWPAEEPLPDSEEPVELFGASTLSTSPQGSLLAWIEGKLAGNPMSACEPLYPFDDSVHSTTRRGGTTDDTGMTVNGGTRES</sequence>
<evidence type="ECO:0000256" key="5">
    <source>
        <dbReference type="ARBA" id="ARBA00023002"/>
    </source>
</evidence>
<gene>
    <name evidence="10" type="ORF">AB1Y20_012488</name>
</gene>
<reference evidence="10 11" key="1">
    <citation type="journal article" date="2024" name="Science">
        <title>Giant polyketide synthase enzymes in the biosynthesis of giant marine polyether toxins.</title>
        <authorList>
            <person name="Fallon T.R."/>
            <person name="Shende V.V."/>
            <person name="Wierzbicki I.H."/>
            <person name="Pendleton A.L."/>
            <person name="Watervoot N.F."/>
            <person name="Auber R.P."/>
            <person name="Gonzalez D.J."/>
            <person name="Wisecaver J.H."/>
            <person name="Moore B.S."/>
        </authorList>
    </citation>
    <scope>NUCLEOTIDE SEQUENCE [LARGE SCALE GENOMIC DNA]</scope>
    <source>
        <strain evidence="10 11">12B1</strain>
    </source>
</reference>
<evidence type="ECO:0000256" key="2">
    <source>
        <dbReference type="ARBA" id="ARBA00022563"/>
    </source>
</evidence>
<dbReference type="AlphaFoldDB" id="A0AB34IIK5"/>
<proteinExistence type="predicted"/>
<dbReference type="InterPro" id="IPR000672">
    <property type="entry name" value="THF_DH/CycHdrlase"/>
</dbReference>
<keyword evidence="4" id="KW-0521">NADP</keyword>
<keyword evidence="3" id="KW-0378">Hydrolase</keyword>
<dbReference type="GO" id="GO:0035999">
    <property type="term" value="P:tetrahydrofolate interconversion"/>
    <property type="evidence" value="ECO:0007669"/>
    <property type="project" value="TreeGrafter"/>
</dbReference>
<dbReference type="GO" id="GO:0004488">
    <property type="term" value="F:methylenetetrahydrofolate dehydrogenase (NADP+) activity"/>
    <property type="evidence" value="ECO:0007669"/>
    <property type="project" value="InterPro"/>
</dbReference>
<dbReference type="Pfam" id="PF02882">
    <property type="entry name" value="THF_DHG_CYH_C"/>
    <property type="match status" value="1"/>
</dbReference>
<name>A0AB34IIK5_PRYPA</name>
<dbReference type="PANTHER" id="PTHR48099">
    <property type="entry name" value="C-1-TETRAHYDROFOLATE SYNTHASE, CYTOPLASMIC-RELATED"/>
    <property type="match status" value="1"/>
</dbReference>
<dbReference type="InterPro" id="IPR020630">
    <property type="entry name" value="THF_DH/CycHdrlase_cat_dom"/>
</dbReference>